<dbReference type="Proteomes" id="UP001353858">
    <property type="component" value="Unassembled WGS sequence"/>
</dbReference>
<dbReference type="PANTHER" id="PTHR14938">
    <property type="entry name" value="HCLS1-ASSOCIATED PROTEIN X-1"/>
    <property type="match status" value="1"/>
</dbReference>
<dbReference type="GO" id="GO:0015629">
    <property type="term" value="C:actin cytoskeleton"/>
    <property type="evidence" value="ECO:0007669"/>
    <property type="project" value="TreeGrafter"/>
</dbReference>
<dbReference type="EMBL" id="JARPUR010000003">
    <property type="protein sequence ID" value="KAK4879980.1"/>
    <property type="molecule type" value="Genomic_DNA"/>
</dbReference>
<keyword evidence="3" id="KW-1185">Reference proteome</keyword>
<comment type="caution">
    <text evidence="2">The sequence shown here is derived from an EMBL/GenBank/DDBJ whole genome shotgun (WGS) entry which is preliminary data.</text>
</comment>
<organism evidence="2 3">
    <name type="scientific">Aquatica leii</name>
    <dbReference type="NCBI Taxonomy" id="1421715"/>
    <lineage>
        <taxon>Eukaryota</taxon>
        <taxon>Metazoa</taxon>
        <taxon>Ecdysozoa</taxon>
        <taxon>Arthropoda</taxon>
        <taxon>Hexapoda</taxon>
        <taxon>Insecta</taxon>
        <taxon>Pterygota</taxon>
        <taxon>Neoptera</taxon>
        <taxon>Endopterygota</taxon>
        <taxon>Coleoptera</taxon>
        <taxon>Polyphaga</taxon>
        <taxon>Elateriformia</taxon>
        <taxon>Elateroidea</taxon>
        <taxon>Lampyridae</taxon>
        <taxon>Luciolinae</taxon>
        <taxon>Aquatica</taxon>
    </lineage>
</organism>
<dbReference type="GO" id="GO:0030136">
    <property type="term" value="C:clathrin-coated vesicle"/>
    <property type="evidence" value="ECO:0007669"/>
    <property type="project" value="TreeGrafter"/>
</dbReference>
<evidence type="ECO:0000256" key="1">
    <source>
        <dbReference type="SAM" id="MobiDB-lite"/>
    </source>
</evidence>
<reference evidence="3" key="1">
    <citation type="submission" date="2023-01" db="EMBL/GenBank/DDBJ databases">
        <title>Key to firefly adult light organ development and bioluminescence: homeobox transcription factors regulate luciferase expression and transportation to peroxisome.</title>
        <authorList>
            <person name="Fu X."/>
        </authorList>
    </citation>
    <scope>NUCLEOTIDE SEQUENCE [LARGE SCALE GENOMIC DNA]</scope>
</reference>
<protein>
    <recommendedName>
        <fullName evidence="4">HCLS1-associated protein X-1</fullName>
    </recommendedName>
</protein>
<dbReference type="AlphaFoldDB" id="A0AAN7Q4W9"/>
<evidence type="ECO:0008006" key="4">
    <source>
        <dbReference type="Google" id="ProtNLM"/>
    </source>
</evidence>
<feature type="region of interest" description="Disordered" evidence="1">
    <location>
        <begin position="116"/>
        <end position="146"/>
    </location>
</feature>
<dbReference type="InterPro" id="IPR017248">
    <property type="entry name" value="HAX-1"/>
</dbReference>
<name>A0AAN7Q4W9_9COLE</name>
<dbReference type="PANTHER" id="PTHR14938:SF2">
    <property type="entry name" value="HCLS1-ASSOCIATED PROTEIN X-1"/>
    <property type="match status" value="1"/>
</dbReference>
<evidence type="ECO:0000313" key="3">
    <source>
        <dbReference type="Proteomes" id="UP001353858"/>
    </source>
</evidence>
<accession>A0AAN7Q4W9</accession>
<evidence type="ECO:0000313" key="2">
    <source>
        <dbReference type="EMBL" id="KAK4879980.1"/>
    </source>
</evidence>
<dbReference type="GO" id="GO:0030833">
    <property type="term" value="P:regulation of actin filament polymerization"/>
    <property type="evidence" value="ECO:0007669"/>
    <property type="project" value="TreeGrafter"/>
</dbReference>
<dbReference type="GO" id="GO:0005739">
    <property type="term" value="C:mitochondrion"/>
    <property type="evidence" value="ECO:0007669"/>
    <property type="project" value="TreeGrafter"/>
</dbReference>
<sequence length="270" mass="31576">MDFYSKLKRFLGIPLHNYNNDNNNNSLDTRDHRDQFSVRPTDDYEQFGFNVFSNPLEMHKYFEQQMNEMMKSFGIFNSDAPFFDNDESFFGGFKETSPFFNFGFSQLPAERDIHRAPDGNLRDNFLKPGYEEPVNKKSIKTDSDLDEQYRSGDFSRTLVPKQQTPTQTFSYGKSVVSKTITNSDGLIETHKTIQDQNGNREETVTRKRGDKEYTVITRIDKNGVKEITENLVNIDESEKDTFYKNNTPGLIIDKNQQNLEESLFSKFFRR</sequence>
<dbReference type="GO" id="GO:0016324">
    <property type="term" value="C:apical plasma membrane"/>
    <property type="evidence" value="ECO:0007669"/>
    <property type="project" value="TreeGrafter"/>
</dbReference>
<dbReference type="GO" id="GO:0016529">
    <property type="term" value="C:sarcoplasmic reticulum"/>
    <property type="evidence" value="ECO:0007669"/>
    <property type="project" value="TreeGrafter"/>
</dbReference>
<proteinExistence type="predicted"/>
<dbReference type="GO" id="GO:0043066">
    <property type="term" value="P:negative regulation of apoptotic process"/>
    <property type="evidence" value="ECO:0007669"/>
    <property type="project" value="InterPro"/>
</dbReference>
<gene>
    <name evidence="2" type="ORF">RN001_008126</name>
</gene>